<reference evidence="4 5" key="1">
    <citation type="submission" date="2018-07" db="EMBL/GenBank/DDBJ databases">
        <title>New species, Clostridium PI-S10-A1B.</title>
        <authorList>
            <person name="Krishna G."/>
            <person name="Summeta K."/>
            <person name="Shikha S."/>
            <person name="Prabhu P.B."/>
            <person name="Suresh K."/>
        </authorList>
    </citation>
    <scope>NUCLEOTIDE SEQUENCE [LARGE SCALE GENOMIC DNA]</scope>
    <source>
        <strain evidence="4 5">PI-S10-A1B</strain>
    </source>
</reference>
<comment type="caution">
    <text evidence="4">The sequence shown here is derived from an EMBL/GenBank/DDBJ whole genome shotgun (WGS) entry which is preliminary data.</text>
</comment>
<dbReference type="Pfam" id="PF16640">
    <property type="entry name" value="Big_3_5"/>
    <property type="match status" value="1"/>
</dbReference>
<feature type="compositionally biased region" description="Low complexity" evidence="1">
    <location>
        <begin position="129"/>
        <end position="143"/>
    </location>
</feature>
<dbReference type="Gene3D" id="2.60.40.10">
    <property type="entry name" value="Immunoglobulins"/>
    <property type="match status" value="1"/>
</dbReference>
<proteinExistence type="predicted"/>
<feature type="domain" description="Ig-like" evidence="3">
    <location>
        <begin position="586"/>
        <end position="676"/>
    </location>
</feature>
<keyword evidence="2" id="KW-0812">Transmembrane</keyword>
<feature type="region of interest" description="Disordered" evidence="1">
    <location>
        <begin position="2177"/>
        <end position="2251"/>
    </location>
</feature>
<dbReference type="Pfam" id="PF18676">
    <property type="entry name" value="MBG_2"/>
    <property type="match status" value="1"/>
</dbReference>
<evidence type="ECO:0000256" key="1">
    <source>
        <dbReference type="SAM" id="MobiDB-lite"/>
    </source>
</evidence>
<feature type="region of interest" description="Disordered" evidence="1">
    <location>
        <begin position="119"/>
        <end position="191"/>
    </location>
</feature>
<dbReference type="Proteomes" id="UP000260680">
    <property type="component" value="Unassembled WGS sequence"/>
</dbReference>
<feature type="transmembrane region" description="Helical" evidence="2">
    <location>
        <begin position="21"/>
        <end position="41"/>
    </location>
</feature>
<feature type="compositionally biased region" description="Polar residues" evidence="1">
    <location>
        <begin position="170"/>
        <end position="191"/>
    </location>
</feature>
<feature type="compositionally biased region" description="Basic and acidic residues" evidence="1">
    <location>
        <begin position="2242"/>
        <end position="2251"/>
    </location>
</feature>
<dbReference type="Gene3D" id="2.60.40.2700">
    <property type="match status" value="1"/>
</dbReference>
<feature type="compositionally biased region" description="Acidic residues" evidence="1">
    <location>
        <begin position="144"/>
        <end position="154"/>
    </location>
</feature>
<accession>A0A3E2N6F4</accession>
<dbReference type="InterPro" id="IPR007110">
    <property type="entry name" value="Ig-like_dom"/>
</dbReference>
<name>A0A3E2N6F4_9FIRM</name>
<dbReference type="SUPFAM" id="SSF49373">
    <property type="entry name" value="Invasin/intimin cell-adhesion fragments"/>
    <property type="match status" value="1"/>
</dbReference>
<protein>
    <recommendedName>
        <fullName evidence="3">Ig-like domain-containing protein</fullName>
    </recommendedName>
</protein>
<dbReference type="InterPro" id="IPR013783">
    <property type="entry name" value="Ig-like_fold"/>
</dbReference>
<dbReference type="EMBL" id="QOHO01000077">
    <property type="protein sequence ID" value="RFZ76575.1"/>
    <property type="molecule type" value="Genomic_DNA"/>
</dbReference>
<gene>
    <name evidence="4" type="ORF">DS742_22710</name>
</gene>
<dbReference type="OrthoDB" id="9762689at2"/>
<dbReference type="Pfam" id="PF18998">
    <property type="entry name" value="Flg_new_2"/>
    <property type="match status" value="1"/>
</dbReference>
<dbReference type="InterPro" id="IPR044060">
    <property type="entry name" value="Bacterial_rp_domain"/>
</dbReference>
<feature type="compositionally biased region" description="Polar residues" evidence="1">
    <location>
        <begin position="2206"/>
        <end position="2217"/>
    </location>
</feature>
<organism evidence="4 5">
    <name type="scientific">Lacrimispora amygdalina</name>
    <dbReference type="NCBI Taxonomy" id="253257"/>
    <lineage>
        <taxon>Bacteria</taxon>
        <taxon>Bacillati</taxon>
        <taxon>Bacillota</taxon>
        <taxon>Clostridia</taxon>
        <taxon>Lachnospirales</taxon>
        <taxon>Lachnospiraceae</taxon>
        <taxon>Lacrimispora</taxon>
    </lineage>
</organism>
<keyword evidence="2" id="KW-0472">Membrane</keyword>
<keyword evidence="2" id="KW-1133">Transmembrane helix</keyword>
<dbReference type="RefSeq" id="WP_117419245.1">
    <property type="nucleotide sequence ID" value="NZ_QOHO01000077.1"/>
</dbReference>
<dbReference type="PROSITE" id="PS50835">
    <property type="entry name" value="IG_LIKE"/>
    <property type="match status" value="1"/>
</dbReference>
<feature type="compositionally biased region" description="Low complexity" evidence="1">
    <location>
        <begin position="2218"/>
        <end position="2233"/>
    </location>
</feature>
<feature type="transmembrane region" description="Helical" evidence="2">
    <location>
        <begin position="2467"/>
        <end position="2488"/>
    </location>
</feature>
<evidence type="ECO:0000313" key="4">
    <source>
        <dbReference type="EMBL" id="RFZ76575.1"/>
    </source>
</evidence>
<dbReference type="InterPro" id="IPR041286">
    <property type="entry name" value="MBG_2"/>
</dbReference>
<feature type="compositionally biased region" description="Low complexity" evidence="1">
    <location>
        <begin position="2178"/>
        <end position="2205"/>
    </location>
</feature>
<evidence type="ECO:0000313" key="5">
    <source>
        <dbReference type="Proteomes" id="UP000260680"/>
    </source>
</evidence>
<sequence>MEKRKETEKKCNHSIRSKWKRVMAVALSVLMVTSVIDYSGLVNVNAQTESDAKIVTAFAELPEDICNQQIAEGVNEEDINLPDILNVTVKSFVQENVDAVVESVEDNTQGVPEVAADETTVKMAEESTETNTQESTTTVSPEETSAENADDSTLENEVQNNESDQKETVETVTVESSDNYAAPTSQSVETVIQDTTEAETKTKEVIEDITLENITWKINATASASDTFDSTSAGAVYIYEPVLPEGYSVAEGVSLPQIKVEIIEKEENNGTFQESKTIDGIEIMVKADAGVFPEGALLNVRKIVDDNEQGKIEEAVKEEVGTEEEAKTVEELISFDITITDAEGNELQPDTSKGEVKVSFAQLPMVTEDTAPTQELKVFHMDDSLSEAKGLDTTVNQETESVEATAEHFSVYTVAQLTDEIKENVEAEIKAADGTLAYYDTIEEAITAAQSMSGSTVTLLKDVQTESFFTVSSGTFTIDLNGKTWNCTYVYGMALKVQGSAGSQVAITFKDSAGGGSFTTDGSYSIYLMNGYASVVFEGGNYTGINYSYDNVGDALGTGYVYRNNSDGSVVTDTSGYTISNVTVTPAPVKITAQPEDTVVAPGYSEAPTFAVTAETVPADSGEAISYQWYKDSTAIDSATSASYTVEPGLLEGNYTYYCAVTCDGYTVNSDNATLYVASAEGNYTVTASNGITLSYPTLETAITAAKSKPNSTVKLLADATTASQVEVSTGTFTIDLNGKTWACTGGLWLKYGSNVTLKDSAGGGVMTRATSITICVSDAILTVESGTYKNTSYQTGGGTPTAVLFVNTGDAGSVTIRGGRFESSDPVGRAAYFQQANVDISGGYFGTMSVYFESCKSVALSGGEYCYITIDNFPVGSLLASGYGFKNKSDNTWVNNLGRNGYSYNDLANYFLSKPITVQPLPVQITAQPQATSATYGYTSATMSVTAAKTSAAPEGSSISYQWYRVKSGDETSDTALGTTATQTLPTGLDAGTHSFYCVVTCDGYILNSQSATFTVEQKDISASTLALDIPEGGYTYDKTAKTPAVTLTLDGHTLALGTDYILDYMDNTDAGTASVTITGQGNYTGTKGGTFNIKKATASITLEIKGAGADDEIVYGSAVTYTVRITGVDGAALTNASIVSVYCVNGGNPVGYVMEYNTEKGSYFISQTNFINVSPGTYPFYAIAVFPEGSDTDKNYVLGEENEIISEEISKDVQKADTSVAFDSSYTGNYYYTGSPVSNPTVSDLSIIGASYSNVVFTWYDQTSTKLDTPPTLPGSYILAVSIPENDYFKSSSNTKSVTIGSYDGTVTVAYNGSTTKADWYTGDVQISADGYTVGDSADGTFAESYLLSGEGEVSKTLYFKENGTGYITDGKSVSVSIDKTAPAFSADTDGITISDNNWKGFLNNITFGHFFKENKDVSISATDSGSGVDKYYYYIDTGSTTVKTAEELNGLSFTEGSSFSITDENKYIIYAYAVDHAGNKSAYICTDGIVIDKTAPTVTLTAPTGSDLGDVSGAAKVKMDETGIISYVIKTTEQSGITAQNILDSTEKNTVSVTDGQADTNLEVALSGLTANTTYYMYAVGTDSAQNNGSVVSTSFTTTTTQPVFAENPTITGTYGQQVKDMAVSQVSSTNGVAGSWSVSSTDIPSVGTAATYDVVFTPNDAVQYATVTRNIVPTVQPKSLTAEGVSIGEVSGTYTYDGTAKTPTVMVTDSLAAITTSDFEYSYSNNTNAGTATATVTITAKGNYTGSVSRTFTIAKAPAPSITYPTASGITYGQKLSASALSFSSTEYGTFAWTNSNAVPTVSNSGYEVTFTPNANTTANYDAITGTTHTVAITVSKATPAVTVNAVVSDDAGSRKATLTATVTGAGDGENPTGAVKFVNSTSGSDEDIVGATAVTITGGKATYTWTGLASQIYKVKAVYNGSGNYNTATSTELSFDTNKQNQAALSMESIGTKTYGDGTFTLSATGGNGGGAVTFESSDPTIVSIAGTTATIHKAGTVTITATKAADSTYNEATASVSLTVGKKALTIKANDQLNIIKGAAMPTLTYIATGLVGSDTFTSPTLSTTATDTNTIGEYDITISGGTLANADSYAVTYTNGKLTVVNATYTVTVTNGTGSGSYSEGQTVTITADSRGGYTFSGWSSSDGVTFANSTTSTTTFTMPDKAVTVTANYSKKSSGDSGNSNGGSTTNNTNSNKDTTNANQSNVGESTVIGTGANQNTTGTTQGETSQKTVKSSQNDENKPYLAGDEEKSGWEAIMTEIKEISDQESQEPGRIMVEMNGGTTIPANVIATLQGKNLNLVLDMGDGITWTINGMDVSEDALLDIDLGVTKKTSVIPEDVVNRIRGENRSVQIELAHNGAFGFKATLTIAFEKGEVGKFANLFYYNEETGKLEYMESTQVEEDGKATLTFVHASAYTIVLSNVAMDESAVDSLTETENQTEDSTKADSTEVQVTEETSGNMMVFWILLGIIVVVVIGGTTIYMRRKKDNKEENEV</sequence>
<evidence type="ECO:0000259" key="3">
    <source>
        <dbReference type="PROSITE" id="PS50835"/>
    </source>
</evidence>
<dbReference type="InterPro" id="IPR008964">
    <property type="entry name" value="Invasin/intimin_cell_adhesion"/>
</dbReference>
<dbReference type="InterPro" id="IPR032109">
    <property type="entry name" value="Big_3_5"/>
</dbReference>
<feature type="region of interest" description="Disordered" evidence="1">
    <location>
        <begin position="2435"/>
        <end position="2457"/>
    </location>
</feature>
<evidence type="ECO:0000256" key="2">
    <source>
        <dbReference type="SAM" id="Phobius"/>
    </source>
</evidence>